<name>A0A6N2TJR5_9FIRM</name>
<protein>
    <submittedName>
        <fullName evidence="2">Uncharacterized protein</fullName>
    </submittedName>
</protein>
<dbReference type="EMBL" id="CACRST010000014">
    <property type="protein sequence ID" value="VYT05825.1"/>
    <property type="molecule type" value="Genomic_DNA"/>
</dbReference>
<feature type="transmembrane region" description="Helical" evidence="1">
    <location>
        <begin position="37"/>
        <end position="68"/>
    </location>
</feature>
<sequence length="73" mass="8020">MLMFIFVIMMFLIFGKLFLFAIKAAWGISKVICTVVLLPLVLIGLVVMGLIQLALPVLAIVGIIALFVTRSRV</sequence>
<keyword evidence="1" id="KW-0472">Membrane</keyword>
<evidence type="ECO:0000256" key="1">
    <source>
        <dbReference type="SAM" id="Phobius"/>
    </source>
</evidence>
<organism evidence="2">
    <name type="scientific">Blautia glucerasea</name>
    <dbReference type="NCBI Taxonomy" id="536633"/>
    <lineage>
        <taxon>Bacteria</taxon>
        <taxon>Bacillati</taxon>
        <taxon>Bacillota</taxon>
        <taxon>Clostridia</taxon>
        <taxon>Lachnospirales</taxon>
        <taxon>Lachnospiraceae</taxon>
        <taxon>Blautia</taxon>
    </lineage>
</organism>
<accession>A0A6N2TJR5</accession>
<evidence type="ECO:0000313" key="2">
    <source>
        <dbReference type="EMBL" id="VYT05825.1"/>
    </source>
</evidence>
<proteinExistence type="predicted"/>
<dbReference type="RefSeq" id="WP_156353963.1">
    <property type="nucleotide sequence ID" value="NZ_CACRST010000014.1"/>
</dbReference>
<keyword evidence="1" id="KW-0812">Transmembrane</keyword>
<reference evidence="2" key="1">
    <citation type="submission" date="2019-11" db="EMBL/GenBank/DDBJ databases">
        <authorList>
            <person name="Feng L."/>
        </authorList>
    </citation>
    <scope>NUCLEOTIDE SEQUENCE</scope>
    <source>
        <strain evidence="2">BgluceraseaLFYP119</strain>
    </source>
</reference>
<keyword evidence="1" id="KW-1133">Transmembrane helix</keyword>
<gene>
    <name evidence="2" type="ORF">BGLFYP119_01637</name>
</gene>
<dbReference type="AlphaFoldDB" id="A0A6N2TJR5"/>